<dbReference type="PANTHER" id="PTHR33116">
    <property type="entry name" value="REVERSE TRANSCRIPTASE ZINC-BINDING DOMAIN-CONTAINING PROTEIN-RELATED-RELATED"/>
    <property type="match status" value="1"/>
</dbReference>
<proteinExistence type="predicted"/>
<sequence>MGIFKLPKGITNNIDRAVAHFVWQGDLEGHKVHWKAWRSICMSKFHGGLGMHADTPMNHALLARLAWKILENPQTLLARIYSAKYCRQQDFLHVQVGKSAMWGWRGILWGRDLLSTGLKWHLANGHHVPLTTNWIPGTHNPLAFDAAIQNAALQVDHLIHPSEGWNISGLENLFLPQLIPRILSIYLPVDQQTHSDHLYWSLESHGRYSVRSGYYQACNLTIHLSAATSTSKTTPIVPPAVWKKLWNAAIPEEIKFFLWRALSDACPTLQALLRRGKTTVAVYFRCGAAVETISHLLLDCTRSQHIWRVMQALKGMRESKFQNRLVGEETLNKGDGNLNGEEEEA</sequence>
<dbReference type="Proteomes" id="UP001161247">
    <property type="component" value="Chromosome 9"/>
</dbReference>
<dbReference type="Pfam" id="PF13966">
    <property type="entry name" value="zf-RVT"/>
    <property type="match status" value="1"/>
</dbReference>
<gene>
    <name evidence="2" type="ORF">OLC1_LOCUS23868</name>
</gene>
<evidence type="ECO:0000313" key="3">
    <source>
        <dbReference type="Proteomes" id="UP001161247"/>
    </source>
</evidence>
<dbReference type="AlphaFoldDB" id="A0AAV1EE72"/>
<evidence type="ECO:0000259" key="1">
    <source>
        <dbReference type="Pfam" id="PF13966"/>
    </source>
</evidence>
<protein>
    <submittedName>
        <fullName evidence="2">OLC1v1019366C1</fullName>
    </submittedName>
</protein>
<dbReference type="EMBL" id="OX459126">
    <property type="protein sequence ID" value="CAI9117878.1"/>
    <property type="molecule type" value="Genomic_DNA"/>
</dbReference>
<accession>A0AAV1EE72</accession>
<keyword evidence="3" id="KW-1185">Reference proteome</keyword>
<dbReference type="InterPro" id="IPR026960">
    <property type="entry name" value="RVT-Znf"/>
</dbReference>
<name>A0AAV1EE72_OLDCO</name>
<reference evidence="2" key="1">
    <citation type="submission" date="2023-03" db="EMBL/GenBank/DDBJ databases">
        <authorList>
            <person name="Julca I."/>
        </authorList>
    </citation>
    <scope>NUCLEOTIDE SEQUENCE</scope>
</reference>
<organism evidence="2 3">
    <name type="scientific">Oldenlandia corymbosa var. corymbosa</name>
    <dbReference type="NCBI Taxonomy" id="529605"/>
    <lineage>
        <taxon>Eukaryota</taxon>
        <taxon>Viridiplantae</taxon>
        <taxon>Streptophyta</taxon>
        <taxon>Embryophyta</taxon>
        <taxon>Tracheophyta</taxon>
        <taxon>Spermatophyta</taxon>
        <taxon>Magnoliopsida</taxon>
        <taxon>eudicotyledons</taxon>
        <taxon>Gunneridae</taxon>
        <taxon>Pentapetalae</taxon>
        <taxon>asterids</taxon>
        <taxon>lamiids</taxon>
        <taxon>Gentianales</taxon>
        <taxon>Rubiaceae</taxon>
        <taxon>Rubioideae</taxon>
        <taxon>Spermacoceae</taxon>
        <taxon>Hedyotis-Oldenlandia complex</taxon>
        <taxon>Oldenlandia</taxon>
    </lineage>
</organism>
<dbReference type="PANTHER" id="PTHR33116:SF86">
    <property type="entry name" value="REVERSE TRANSCRIPTASE DOMAIN-CONTAINING PROTEIN"/>
    <property type="match status" value="1"/>
</dbReference>
<feature type="domain" description="Reverse transcriptase zinc-binding" evidence="1">
    <location>
        <begin position="240"/>
        <end position="307"/>
    </location>
</feature>
<evidence type="ECO:0000313" key="2">
    <source>
        <dbReference type="EMBL" id="CAI9117878.1"/>
    </source>
</evidence>